<dbReference type="GO" id="GO:0005634">
    <property type="term" value="C:nucleus"/>
    <property type="evidence" value="ECO:0007669"/>
    <property type="project" value="InterPro"/>
</dbReference>
<sequence length="304" mass="35646">MAKLETSDIIANIHCSSSGVWSNCQPNIQRRINALLNYQAEYFRLRMDFHRELQELQYEYSSQFENIFEKRRKIIDGSYELSEFRNDFPQNHLNIQSNILETGIPSFWLTVLKNLDSYDYPIRSKDELCLKYLSDIRCILNPPNSQTTSFILEFHFLPSNPFFTETILTKYYSIRFQSNDSNPYQSYDGPEVDYCQGCSITWTSNHNLTIQKRNRRIRNKTTGAIRFIPVEKSIKSFFDFFSPPIIPTDGIHEMIDEDQIHLEADIEFGLLLKQRILPKAVLYYTGEGLPVYDDKELTSSDSSQ</sequence>
<comment type="caution">
    <text evidence="3">The sequence shown here is derived from an EMBL/GenBank/DDBJ whole genome shotgun (WGS) entry which is preliminary data.</text>
</comment>
<dbReference type="InterPro" id="IPR002164">
    <property type="entry name" value="NAP_family"/>
</dbReference>
<comment type="similarity">
    <text evidence="1 2">Belongs to the nucleosome assembly protein (NAP) family.</text>
</comment>
<dbReference type="Gene3D" id="3.30.1120.90">
    <property type="entry name" value="Nucleosome assembly protein"/>
    <property type="match status" value="1"/>
</dbReference>
<evidence type="ECO:0000313" key="3">
    <source>
        <dbReference type="EMBL" id="CAF1432311.1"/>
    </source>
</evidence>
<gene>
    <name evidence="3" type="ORF">JYZ213_LOCUS39645</name>
    <name evidence="4" type="ORF">OXD698_LOCUS27099</name>
</gene>
<reference evidence="3" key="1">
    <citation type="submission" date="2021-02" db="EMBL/GenBank/DDBJ databases">
        <authorList>
            <person name="Nowell W R."/>
        </authorList>
    </citation>
    <scope>NUCLEOTIDE SEQUENCE</scope>
</reference>
<dbReference type="GO" id="GO:0006334">
    <property type="term" value="P:nucleosome assembly"/>
    <property type="evidence" value="ECO:0007669"/>
    <property type="project" value="InterPro"/>
</dbReference>
<name>A0A815N5B5_9BILA</name>
<evidence type="ECO:0000313" key="4">
    <source>
        <dbReference type="EMBL" id="CAF3958375.1"/>
    </source>
</evidence>
<organism evidence="3 5">
    <name type="scientific">Adineta steineri</name>
    <dbReference type="NCBI Taxonomy" id="433720"/>
    <lineage>
        <taxon>Eukaryota</taxon>
        <taxon>Metazoa</taxon>
        <taxon>Spiralia</taxon>
        <taxon>Gnathifera</taxon>
        <taxon>Rotifera</taxon>
        <taxon>Eurotatoria</taxon>
        <taxon>Bdelloidea</taxon>
        <taxon>Adinetida</taxon>
        <taxon>Adinetidae</taxon>
        <taxon>Adineta</taxon>
    </lineage>
</organism>
<dbReference type="EMBL" id="CAJNOG010001319">
    <property type="protein sequence ID" value="CAF1432311.1"/>
    <property type="molecule type" value="Genomic_DNA"/>
</dbReference>
<dbReference type="InterPro" id="IPR037231">
    <property type="entry name" value="NAP-like_sf"/>
</dbReference>
<evidence type="ECO:0000256" key="1">
    <source>
        <dbReference type="ARBA" id="ARBA00009947"/>
    </source>
</evidence>
<evidence type="ECO:0000256" key="2">
    <source>
        <dbReference type="RuleBase" id="RU003876"/>
    </source>
</evidence>
<dbReference type="Proteomes" id="UP000663845">
    <property type="component" value="Unassembled WGS sequence"/>
</dbReference>
<dbReference type="EMBL" id="CAJOAZ010002772">
    <property type="protein sequence ID" value="CAF3958375.1"/>
    <property type="molecule type" value="Genomic_DNA"/>
</dbReference>
<dbReference type="AlphaFoldDB" id="A0A815N5B5"/>
<dbReference type="SUPFAM" id="SSF143113">
    <property type="entry name" value="NAP-like"/>
    <property type="match status" value="1"/>
</dbReference>
<dbReference type="Pfam" id="PF00956">
    <property type="entry name" value="NAP"/>
    <property type="match status" value="1"/>
</dbReference>
<dbReference type="Gene3D" id="1.20.5.1500">
    <property type="match status" value="1"/>
</dbReference>
<accession>A0A815N5B5</accession>
<protein>
    <submittedName>
        <fullName evidence="3">Uncharacterized protein</fullName>
    </submittedName>
</protein>
<dbReference type="PANTHER" id="PTHR11875">
    <property type="entry name" value="TESTIS-SPECIFIC Y-ENCODED PROTEIN"/>
    <property type="match status" value="1"/>
</dbReference>
<dbReference type="Proteomes" id="UP000663844">
    <property type="component" value="Unassembled WGS sequence"/>
</dbReference>
<proteinExistence type="inferred from homology"/>
<evidence type="ECO:0000313" key="5">
    <source>
        <dbReference type="Proteomes" id="UP000663845"/>
    </source>
</evidence>